<evidence type="ECO:0000313" key="4">
    <source>
        <dbReference type="Proteomes" id="UP001235303"/>
    </source>
</evidence>
<dbReference type="InterPro" id="IPR025295">
    <property type="entry name" value="eCIS_core_dom"/>
</dbReference>
<feature type="domain" description="eCIS core" evidence="2">
    <location>
        <begin position="220"/>
        <end position="299"/>
    </location>
</feature>
<dbReference type="RefSeq" id="WP_283753727.1">
    <property type="nucleotide sequence ID" value="NZ_JAQOSP010000075.1"/>
</dbReference>
<feature type="compositionally biased region" description="Basic residues" evidence="1">
    <location>
        <begin position="1"/>
        <end position="12"/>
    </location>
</feature>
<evidence type="ECO:0000313" key="3">
    <source>
        <dbReference type="EMBL" id="MDJ1169970.1"/>
    </source>
</evidence>
<protein>
    <submittedName>
        <fullName evidence="3">DUF4157 domain-containing protein</fullName>
    </submittedName>
</protein>
<organism evidence="3 4">
    <name type="scientific">Roseofilum acuticapitatum BLCC-M154</name>
    <dbReference type="NCBI Taxonomy" id="3022444"/>
    <lineage>
        <taxon>Bacteria</taxon>
        <taxon>Bacillati</taxon>
        <taxon>Cyanobacteriota</taxon>
        <taxon>Cyanophyceae</taxon>
        <taxon>Desertifilales</taxon>
        <taxon>Desertifilaceae</taxon>
        <taxon>Roseofilum</taxon>
        <taxon>Roseofilum acuticapitatum</taxon>
    </lineage>
</organism>
<feature type="region of interest" description="Disordered" evidence="1">
    <location>
        <begin position="454"/>
        <end position="479"/>
    </location>
</feature>
<gene>
    <name evidence="3" type="ORF">PMG71_11080</name>
</gene>
<evidence type="ECO:0000256" key="1">
    <source>
        <dbReference type="SAM" id="MobiDB-lite"/>
    </source>
</evidence>
<keyword evidence="4" id="KW-1185">Reference proteome</keyword>
<proteinExistence type="predicted"/>
<feature type="region of interest" description="Disordered" evidence="1">
    <location>
        <begin position="341"/>
        <end position="368"/>
    </location>
</feature>
<feature type="region of interest" description="Disordered" evidence="1">
    <location>
        <begin position="1"/>
        <end position="27"/>
    </location>
</feature>
<sequence length="645" mass="71864">MARKQIRLRKRQPFSSSGKSKKGHTLQAKFNAMQPEGADYSTAMGQDAPLVQCGSLLKPTVEPESGVSNWTEIAARPKPTLQMKGNGEMAHHWWQKKLKGKSHAPSLQREITVGKPGDKYEKEADAVAAEVTASMRSPETEGDKSQGVQKQEEDSLQTFSIQRKVDGQGLKAPSLQREEMATEEDNAMVQGDSLALDGGTVSPEFEQELKEKKQSGGESLSGETQEAIADKTGWQTDSVKIHTDVEANQLSKAIGAKSFTSENHIFYADSSDYGRDLKSSSPDKQHLMLHEITHSRQQGALQAKTSDRYGVNPQTTPALSAKMIQRMTLWERMFGVSPTKRHGVSHEAMKSAPTTSASERFVGRTPGIPKKSRDTVKLGDVWKNPYAWELFKKHLKDEFSIENALFLDEFKKRGYSLSTTVPAQGKPLLLSSLLSGGGGLAGLFSSSGGASQPLSAARPISSAAPDTQSDEAGASEPEQHTLSTVAQNLNDLRKIQDIQGNLYEKFIKQGSDFEINIASETRAWFTTFFSRVSQANRQHLSAQELHQQVEKMDSKIVDAGAEIFALCREPFSRFRALCPTRETYKQTYEQRQEKMKKSWLEEQEKRGGKPNWFKKKMEYSKTKYRDVFTKQEKRAERAFRAILGI</sequence>
<dbReference type="SUPFAM" id="SSF48097">
    <property type="entry name" value="Regulator of G-protein signaling, RGS"/>
    <property type="match status" value="1"/>
</dbReference>
<feature type="compositionally biased region" description="Basic and acidic residues" evidence="1">
    <location>
        <begin position="116"/>
        <end position="125"/>
    </location>
</feature>
<feature type="region of interest" description="Disordered" evidence="1">
    <location>
        <begin position="114"/>
        <end position="225"/>
    </location>
</feature>
<dbReference type="EMBL" id="JAQOSP010000075">
    <property type="protein sequence ID" value="MDJ1169970.1"/>
    <property type="molecule type" value="Genomic_DNA"/>
</dbReference>
<dbReference type="Proteomes" id="UP001235303">
    <property type="component" value="Unassembled WGS sequence"/>
</dbReference>
<accession>A0ABT7ASW6</accession>
<reference evidence="3 4" key="1">
    <citation type="submission" date="2023-01" db="EMBL/GenBank/DDBJ databases">
        <title>Novel diversity within Roseofilum (Cyanobacteria; Desertifilaceae) from marine benthic mats with descriptions of four novel species.</title>
        <authorList>
            <person name="Wang Y."/>
            <person name="Berthold D.E."/>
            <person name="Hu J."/>
            <person name="Lefler F.W."/>
            <person name="Laughinghouse H.D. IV."/>
        </authorList>
    </citation>
    <scope>NUCLEOTIDE SEQUENCE [LARGE SCALE GENOMIC DNA]</scope>
    <source>
        <strain evidence="3 4">BLCC-M154</strain>
    </source>
</reference>
<name>A0ABT7ASW6_9CYAN</name>
<dbReference type="InterPro" id="IPR036305">
    <property type="entry name" value="RGS_sf"/>
</dbReference>
<dbReference type="InterPro" id="IPR044926">
    <property type="entry name" value="RGS_subdomain_2"/>
</dbReference>
<comment type="caution">
    <text evidence="3">The sequence shown here is derived from an EMBL/GenBank/DDBJ whole genome shotgun (WGS) entry which is preliminary data.</text>
</comment>
<dbReference type="Gene3D" id="1.10.167.10">
    <property type="entry name" value="Regulator of G-protein Signalling 4, domain 2"/>
    <property type="match status" value="1"/>
</dbReference>
<dbReference type="Pfam" id="PF13699">
    <property type="entry name" value="eCIS_core"/>
    <property type="match status" value="1"/>
</dbReference>
<evidence type="ECO:0000259" key="2">
    <source>
        <dbReference type="Pfam" id="PF13699"/>
    </source>
</evidence>